<dbReference type="Gene3D" id="1.20.120.450">
    <property type="entry name" value="dinb family like domain"/>
    <property type="match status" value="1"/>
</dbReference>
<reference evidence="2 3" key="1">
    <citation type="submission" date="2021-03" db="EMBL/GenBank/DDBJ databases">
        <title>Antimicrobial resistance genes in bacteria isolated from Japanese honey, and their potential for conferring macrolide and lincosamide resistance in the American foulbrood pathogen Paenibacillus larvae.</title>
        <authorList>
            <person name="Okamoto M."/>
            <person name="Kumagai M."/>
            <person name="Kanamori H."/>
            <person name="Takamatsu D."/>
        </authorList>
    </citation>
    <scope>NUCLEOTIDE SEQUENCE [LARGE SCALE GENOMIC DNA]</scope>
    <source>
        <strain evidence="2 3">J41TS12</strain>
    </source>
</reference>
<comment type="caution">
    <text evidence="2">The sequence shown here is derived from an EMBL/GenBank/DDBJ whole genome shotgun (WGS) entry which is preliminary data.</text>
</comment>
<dbReference type="Pfam" id="PF12867">
    <property type="entry name" value="DinB_2"/>
    <property type="match status" value="1"/>
</dbReference>
<evidence type="ECO:0000313" key="3">
    <source>
        <dbReference type="Proteomes" id="UP000681162"/>
    </source>
</evidence>
<dbReference type="EMBL" id="BORR01000033">
    <property type="protein sequence ID" value="GIO40097.1"/>
    <property type="molecule type" value="Genomic_DNA"/>
</dbReference>
<protein>
    <recommendedName>
        <fullName evidence="1">DinB-like domain-containing protein</fullName>
    </recommendedName>
</protein>
<feature type="domain" description="DinB-like" evidence="1">
    <location>
        <begin position="30"/>
        <end position="165"/>
    </location>
</feature>
<dbReference type="InterPro" id="IPR034660">
    <property type="entry name" value="DinB/YfiT-like"/>
</dbReference>
<evidence type="ECO:0000313" key="2">
    <source>
        <dbReference type="EMBL" id="GIO40097.1"/>
    </source>
</evidence>
<accession>A0A919XVX5</accession>
<dbReference type="RefSeq" id="WP_212944129.1">
    <property type="nucleotide sequence ID" value="NZ_BORR01000033.1"/>
</dbReference>
<sequence>MLERPLAGEYGSHFEPYVEKVPDVDLAVLLESQIEECIQLLSGISEEQSKFRYAEGKWSLKEVLGHIADTERIMSYRLLRIARGDKTPLPGFEENLFVAHSQADTRSINDLLQDFAAVRIATLSLFRQLDDEAWMRAGNASGHDTTARAIAFIIAGHAIHHMEIMKDRYLSAMQDQ</sequence>
<proteinExistence type="predicted"/>
<keyword evidence="3" id="KW-1185">Reference proteome</keyword>
<dbReference type="SUPFAM" id="SSF109854">
    <property type="entry name" value="DinB/YfiT-like putative metalloenzymes"/>
    <property type="match status" value="1"/>
</dbReference>
<organism evidence="2 3">
    <name type="scientific">Paenibacillus antibioticophila</name>
    <dbReference type="NCBI Taxonomy" id="1274374"/>
    <lineage>
        <taxon>Bacteria</taxon>
        <taxon>Bacillati</taxon>
        <taxon>Bacillota</taxon>
        <taxon>Bacilli</taxon>
        <taxon>Bacillales</taxon>
        <taxon>Paenibacillaceae</taxon>
        <taxon>Paenibacillus</taxon>
    </lineage>
</organism>
<dbReference type="AlphaFoldDB" id="A0A919XVX5"/>
<evidence type="ECO:0000259" key="1">
    <source>
        <dbReference type="Pfam" id="PF12867"/>
    </source>
</evidence>
<name>A0A919XVX5_9BACL</name>
<gene>
    <name evidence="2" type="ORF">J41TS12_49580</name>
</gene>
<dbReference type="InterPro" id="IPR024775">
    <property type="entry name" value="DinB-like"/>
</dbReference>
<dbReference type="Proteomes" id="UP000681162">
    <property type="component" value="Unassembled WGS sequence"/>
</dbReference>